<evidence type="ECO:0008006" key="4">
    <source>
        <dbReference type="Google" id="ProtNLM"/>
    </source>
</evidence>
<evidence type="ECO:0000313" key="2">
    <source>
        <dbReference type="EMBL" id="SCG19713.1"/>
    </source>
</evidence>
<evidence type="ECO:0000256" key="1">
    <source>
        <dbReference type="SAM" id="SignalP"/>
    </source>
</evidence>
<protein>
    <recommendedName>
        <fullName evidence="4">WxL domain surface cell wall-binding</fullName>
    </recommendedName>
</protein>
<accession>A0A1C5GIS4</accession>
<keyword evidence="1" id="KW-0732">Signal</keyword>
<dbReference type="EMBL" id="LT607733">
    <property type="protein sequence ID" value="SCG19713.1"/>
    <property type="molecule type" value="Genomic_DNA"/>
</dbReference>
<name>A0A1C5GIS4_MICEH</name>
<evidence type="ECO:0000313" key="3">
    <source>
        <dbReference type="Proteomes" id="UP000198251"/>
    </source>
</evidence>
<proteinExistence type="predicted"/>
<dbReference type="Proteomes" id="UP000198251">
    <property type="component" value="Chromosome I"/>
</dbReference>
<organism evidence="2 3">
    <name type="scientific">Micromonospora echinofusca</name>
    <dbReference type="NCBI Taxonomy" id="47858"/>
    <lineage>
        <taxon>Bacteria</taxon>
        <taxon>Bacillati</taxon>
        <taxon>Actinomycetota</taxon>
        <taxon>Actinomycetes</taxon>
        <taxon>Micromonosporales</taxon>
        <taxon>Micromonosporaceae</taxon>
        <taxon>Micromonospora</taxon>
    </lineage>
</organism>
<feature type="chain" id="PRO_5038368084" description="WxL domain surface cell wall-binding" evidence="1">
    <location>
        <begin position="40"/>
        <end position="200"/>
    </location>
</feature>
<sequence length="200" mass="19866">MVDLSGKCIIVRSRLPSVHLMKKPLLALTAAAAAVVALAAPAAAAPTGDTIVTFTVATADLNITVPASVNLGSVFSGGVLTGELGTVTVTDSRAALNATWTTTVSASSFSTGTGTPEETISPALVEYWSGGATSTTGTGVFVPGQPTQAEAVSMSVPRTAFSKTSGSGNNTASWAPNIRIAVPDTAVGGTYTGVITHSVA</sequence>
<dbReference type="AlphaFoldDB" id="A0A1C5GIS4"/>
<gene>
    <name evidence="2" type="ORF">GA0070610_6100</name>
</gene>
<feature type="signal peptide" evidence="1">
    <location>
        <begin position="1"/>
        <end position="39"/>
    </location>
</feature>
<keyword evidence="3" id="KW-1185">Reference proteome</keyword>
<reference evidence="2 3" key="1">
    <citation type="submission" date="2016-06" db="EMBL/GenBank/DDBJ databases">
        <authorList>
            <person name="Kjaerup R.B."/>
            <person name="Dalgaard T.S."/>
            <person name="Juul-Madsen H.R."/>
        </authorList>
    </citation>
    <scope>NUCLEOTIDE SEQUENCE [LARGE SCALE GENOMIC DNA]</scope>
    <source>
        <strain evidence="2 3">DSM 43913</strain>
    </source>
</reference>